<dbReference type="Pfam" id="PF09937">
    <property type="entry name" value="DUF2169"/>
    <property type="match status" value="1"/>
</dbReference>
<sequence>MQIIKPGKLSLISKTYGYNGHQCAVGAMCFFQLGVDDLLLTENGQWPRITPYLSQGILLDMGFAKPHGEWLLAGSAYAVDAVPVRKMQVSASLGNTKKTLQVIGDRHWQGGLFDLASKAKAFTRMPLGYQGAYGAYDYAENPLGKGVIKEKYKNTELDAYLLPNLYVEKDSTKVDKHPRRLAGFGPLEITWPQRACFQGTYDQDWLEHDHPGLPKDTQARLFNAAPEDQQMQGFILPGTHYALQGLHSEHQRIEGTLPNIKVRAFIRQQIDSELAFREVETAIDTVWFFPELLLGVAIYRGVTEVEDSDGLDIKQLMLACEGAQDKPRDMAYYEHVLALRTDPETALGHVFNESQLMPVKTQAQQQAYDEMYAEAKRSQQQKVADIRQKYRAQIQTDNPTVPIPADNPDDSQPEDDEPGPIPQALIDSGDVDLSSYLAYANRAADQARKKADKQLAEARRQADKAAKRQSTPSESVASMKARVNNRVFVTATDLMSQASYQPPEWMSYIPTANALNSEQQQKVREAEQLSAKSAREARQHSPSVMVLSQPLPEHGPQQIRAWVEELIEDSASLAGRDLAGADLSGLHFSGVDLRDVMLEKANLTACHFTDCRLDGAVFTAATLEAANFTKSSLVKVNFAGVQATGSSFQHTNLSQANFTEALFDHCDFKGAVLDDVMAPKVKMLACCLQGIECNKATFVEATLSQGDWQHASLTNCIFLKAQLQESNWQDARLERCMMLDSKAQGADFSRVWAEKVQFSNQGDLQQLQLANSVWRSCGFRGVDMSQSAGREAVFIECDFGETDLTDSHFERALFHFCIMTLARLERSHCKEAMFNSNSLRKCQFIATDLRDCELVNNDMTESLFEDCLTKGMQQGPMPSIH</sequence>
<name>A0A366CVP1_9GAMM</name>
<proteinExistence type="predicted"/>
<accession>A0A366CVP1</accession>
<organism evidence="4 5">
    <name type="scientific">Marinomonas aquiplantarum</name>
    <dbReference type="NCBI Taxonomy" id="491951"/>
    <lineage>
        <taxon>Bacteria</taxon>
        <taxon>Pseudomonadati</taxon>
        <taxon>Pseudomonadota</taxon>
        <taxon>Gammaproteobacteria</taxon>
        <taxon>Oceanospirillales</taxon>
        <taxon>Oceanospirillaceae</taxon>
        <taxon>Marinomonas</taxon>
    </lineage>
</organism>
<evidence type="ECO:0000259" key="3">
    <source>
        <dbReference type="Pfam" id="PF09937"/>
    </source>
</evidence>
<feature type="region of interest" description="Disordered" evidence="2">
    <location>
        <begin position="450"/>
        <end position="478"/>
    </location>
</feature>
<keyword evidence="1" id="KW-0677">Repeat</keyword>
<dbReference type="RefSeq" id="WP_113875111.1">
    <property type="nucleotide sequence ID" value="NZ_QNRF01000007.1"/>
</dbReference>
<dbReference type="Gene3D" id="2.160.20.80">
    <property type="entry name" value="E3 ubiquitin-protein ligase SopA"/>
    <property type="match status" value="3"/>
</dbReference>
<dbReference type="Pfam" id="PF00805">
    <property type="entry name" value="Pentapeptide"/>
    <property type="match status" value="2"/>
</dbReference>
<dbReference type="InterPro" id="IPR001646">
    <property type="entry name" value="5peptide_repeat"/>
</dbReference>
<evidence type="ECO:0000313" key="4">
    <source>
        <dbReference type="EMBL" id="RBO81912.1"/>
    </source>
</evidence>
<dbReference type="PANTHER" id="PTHR47485:SF1">
    <property type="entry name" value="THYLAKOID LUMENAL 17.4 KDA PROTEIN, CHLOROPLASTIC"/>
    <property type="match status" value="1"/>
</dbReference>
<keyword evidence="5" id="KW-1185">Reference proteome</keyword>
<evidence type="ECO:0000313" key="5">
    <source>
        <dbReference type="Proteomes" id="UP000252086"/>
    </source>
</evidence>
<dbReference type="Pfam" id="PF13599">
    <property type="entry name" value="Pentapeptide_4"/>
    <property type="match status" value="1"/>
</dbReference>
<dbReference type="InterPro" id="IPR018683">
    <property type="entry name" value="DUF2169"/>
</dbReference>
<dbReference type="PANTHER" id="PTHR47485">
    <property type="entry name" value="THYLAKOID LUMENAL 17.4 KDA PROTEIN, CHLOROPLASTIC"/>
    <property type="match status" value="1"/>
</dbReference>
<comment type="caution">
    <text evidence="4">The sequence shown here is derived from an EMBL/GenBank/DDBJ whole genome shotgun (WGS) entry which is preliminary data.</text>
</comment>
<dbReference type="AlphaFoldDB" id="A0A366CVP1"/>
<dbReference type="OrthoDB" id="5290767at2"/>
<evidence type="ECO:0000256" key="2">
    <source>
        <dbReference type="SAM" id="MobiDB-lite"/>
    </source>
</evidence>
<feature type="compositionally biased region" description="Basic and acidic residues" evidence="2">
    <location>
        <begin position="450"/>
        <end position="466"/>
    </location>
</feature>
<dbReference type="SUPFAM" id="SSF141571">
    <property type="entry name" value="Pentapeptide repeat-like"/>
    <property type="match status" value="3"/>
</dbReference>
<dbReference type="Proteomes" id="UP000252086">
    <property type="component" value="Unassembled WGS sequence"/>
</dbReference>
<feature type="region of interest" description="Disordered" evidence="2">
    <location>
        <begin position="393"/>
        <end position="427"/>
    </location>
</feature>
<evidence type="ECO:0000256" key="1">
    <source>
        <dbReference type="ARBA" id="ARBA00022737"/>
    </source>
</evidence>
<protein>
    <submittedName>
        <fullName evidence="4">Pentapeptide repeat protein</fullName>
    </submittedName>
</protein>
<feature type="compositionally biased region" description="Acidic residues" evidence="2">
    <location>
        <begin position="407"/>
        <end position="418"/>
    </location>
</feature>
<feature type="domain" description="DUF2169" evidence="3">
    <location>
        <begin position="23"/>
        <end position="300"/>
    </location>
</feature>
<reference evidence="4 5" key="1">
    <citation type="submission" date="2018-06" db="EMBL/GenBank/DDBJ databases">
        <title>Genomic Encyclopedia of Type Strains, Phase III (KMG-III): the genomes of soil and plant-associated and newly described type strains.</title>
        <authorList>
            <person name="Whitman W."/>
        </authorList>
    </citation>
    <scope>NUCLEOTIDE SEQUENCE [LARGE SCALE GENOMIC DNA]</scope>
    <source>
        <strain evidence="4 5">CECT 7732</strain>
    </source>
</reference>
<dbReference type="EMBL" id="QNRF01000007">
    <property type="protein sequence ID" value="RBO81912.1"/>
    <property type="molecule type" value="Genomic_DNA"/>
</dbReference>
<gene>
    <name evidence="4" type="ORF">DFP76_10755</name>
</gene>